<keyword evidence="4" id="KW-0689">Ribosomal protein</keyword>
<protein>
    <submittedName>
        <fullName evidence="4">Ribosomal protein S18 acetylase RimI-like enzyme</fullName>
    </submittedName>
</protein>
<sequence>MRRGLVLARAVPQDARAGTPFRVPLSKGRSLPDVTIRPLRPEDMAEWRRLWTAYLEFYETSVAPEVYETTFARLLHGGDPNMGCRLALIDGKVVGLAHFIFHNHCWKPEGVCYLQDLFAEPQARGKGVGRALIRAVYAVADARDVPTVYWMTNAANAPARALYDQIGALTPFIKYQRSPA</sequence>
<keyword evidence="5" id="KW-1185">Reference proteome</keyword>
<keyword evidence="1" id="KW-0808">Transferase</keyword>
<dbReference type="PANTHER" id="PTHR10545">
    <property type="entry name" value="DIAMINE N-ACETYLTRANSFERASE"/>
    <property type="match status" value="1"/>
</dbReference>
<dbReference type="Pfam" id="PF00583">
    <property type="entry name" value="Acetyltransf_1"/>
    <property type="match status" value="1"/>
</dbReference>
<dbReference type="PROSITE" id="PS51186">
    <property type="entry name" value="GNAT"/>
    <property type="match status" value="1"/>
</dbReference>
<comment type="caution">
    <text evidence="4">The sequence shown here is derived from an EMBL/GenBank/DDBJ whole genome shotgun (WGS) entry which is preliminary data.</text>
</comment>
<evidence type="ECO:0000259" key="3">
    <source>
        <dbReference type="PROSITE" id="PS51186"/>
    </source>
</evidence>
<dbReference type="InterPro" id="IPR000182">
    <property type="entry name" value="GNAT_dom"/>
</dbReference>
<gene>
    <name evidence="4" type="ORF">EV662_103136</name>
</gene>
<name>A0A4R2Q175_9RHOB</name>
<dbReference type="InterPro" id="IPR016181">
    <property type="entry name" value="Acyl_CoA_acyltransferase"/>
</dbReference>
<dbReference type="Proteomes" id="UP000294835">
    <property type="component" value="Unassembled WGS sequence"/>
</dbReference>
<evidence type="ECO:0000256" key="2">
    <source>
        <dbReference type="ARBA" id="ARBA00023315"/>
    </source>
</evidence>
<dbReference type="OrthoDB" id="9805924at2"/>
<dbReference type="Gene3D" id="3.40.630.30">
    <property type="match status" value="1"/>
</dbReference>
<dbReference type="InterPro" id="IPR051016">
    <property type="entry name" value="Diverse_Substrate_AcTransf"/>
</dbReference>
<dbReference type="GO" id="GO:0005840">
    <property type="term" value="C:ribosome"/>
    <property type="evidence" value="ECO:0007669"/>
    <property type="project" value="UniProtKB-KW"/>
</dbReference>
<dbReference type="SUPFAM" id="SSF55729">
    <property type="entry name" value="Acyl-CoA N-acyltransferases (Nat)"/>
    <property type="match status" value="1"/>
</dbReference>
<evidence type="ECO:0000313" key="4">
    <source>
        <dbReference type="EMBL" id="TCP42230.1"/>
    </source>
</evidence>
<proteinExistence type="predicted"/>
<feature type="domain" description="N-acetyltransferase" evidence="3">
    <location>
        <begin position="34"/>
        <end position="180"/>
    </location>
</feature>
<evidence type="ECO:0000256" key="1">
    <source>
        <dbReference type="ARBA" id="ARBA00022679"/>
    </source>
</evidence>
<accession>A0A4R2Q175</accession>
<dbReference type="EMBL" id="SLXP01000003">
    <property type="protein sequence ID" value="TCP42230.1"/>
    <property type="molecule type" value="Genomic_DNA"/>
</dbReference>
<organism evidence="4 5">
    <name type="scientific">Rhodovulum marinum</name>
    <dbReference type="NCBI Taxonomy" id="320662"/>
    <lineage>
        <taxon>Bacteria</taxon>
        <taxon>Pseudomonadati</taxon>
        <taxon>Pseudomonadota</taxon>
        <taxon>Alphaproteobacteria</taxon>
        <taxon>Rhodobacterales</taxon>
        <taxon>Paracoccaceae</taxon>
        <taxon>Rhodovulum</taxon>
    </lineage>
</organism>
<dbReference type="PANTHER" id="PTHR10545:SF42">
    <property type="entry name" value="ACETYLTRANSFERASE"/>
    <property type="match status" value="1"/>
</dbReference>
<dbReference type="CDD" id="cd04301">
    <property type="entry name" value="NAT_SF"/>
    <property type="match status" value="1"/>
</dbReference>
<dbReference type="GO" id="GO:0008080">
    <property type="term" value="F:N-acetyltransferase activity"/>
    <property type="evidence" value="ECO:0007669"/>
    <property type="project" value="TreeGrafter"/>
</dbReference>
<evidence type="ECO:0000313" key="5">
    <source>
        <dbReference type="Proteomes" id="UP000294835"/>
    </source>
</evidence>
<dbReference type="AlphaFoldDB" id="A0A4R2Q175"/>
<keyword evidence="4" id="KW-0687">Ribonucleoprotein</keyword>
<reference evidence="4 5" key="1">
    <citation type="submission" date="2019-03" db="EMBL/GenBank/DDBJ databases">
        <title>Genomic Encyclopedia of Type Strains, Phase IV (KMG-IV): sequencing the most valuable type-strain genomes for metagenomic binning, comparative biology and taxonomic classification.</title>
        <authorList>
            <person name="Goeker M."/>
        </authorList>
    </citation>
    <scope>NUCLEOTIDE SEQUENCE [LARGE SCALE GENOMIC DNA]</scope>
    <source>
        <strain evidence="4 5">DSM 18063</strain>
    </source>
</reference>
<keyword evidence="2" id="KW-0012">Acyltransferase</keyword>